<evidence type="ECO:0000313" key="10">
    <source>
        <dbReference type="RefSeq" id="XP_022331455.1"/>
    </source>
</evidence>
<proteinExistence type="inferred from homology"/>
<dbReference type="Gene3D" id="3.30.1120.10">
    <property type="match status" value="1"/>
</dbReference>
<dbReference type="GeneID" id="111129386"/>
<feature type="domain" description="Sulfatase N-terminal" evidence="8">
    <location>
        <begin position="26"/>
        <end position="412"/>
    </location>
</feature>
<comment type="cofactor">
    <cofactor evidence="1">
        <name>Ca(2+)</name>
        <dbReference type="ChEBI" id="CHEBI:29108"/>
    </cofactor>
</comment>
<evidence type="ECO:0000256" key="2">
    <source>
        <dbReference type="ARBA" id="ARBA00008779"/>
    </source>
</evidence>
<keyword evidence="5" id="KW-0106">Calcium</keyword>
<gene>
    <name evidence="10" type="primary">LOC111129386</name>
</gene>
<reference evidence="10" key="1">
    <citation type="submission" date="2025-08" db="UniProtKB">
        <authorList>
            <consortium name="RefSeq"/>
        </authorList>
    </citation>
    <scope>IDENTIFICATION</scope>
    <source>
        <tissue evidence="10">Whole sample</tissue>
    </source>
</reference>
<dbReference type="SUPFAM" id="SSF53649">
    <property type="entry name" value="Alkaline phosphatase-like"/>
    <property type="match status" value="1"/>
</dbReference>
<dbReference type="InterPro" id="IPR050738">
    <property type="entry name" value="Sulfatase"/>
</dbReference>
<dbReference type="InterPro" id="IPR000917">
    <property type="entry name" value="Sulfatase_N"/>
</dbReference>
<dbReference type="KEGG" id="cvn:111129386"/>
<dbReference type="InterPro" id="IPR024607">
    <property type="entry name" value="Sulfatase_CS"/>
</dbReference>
<keyword evidence="6" id="KW-0472">Membrane</keyword>
<feature type="signal peptide" evidence="7">
    <location>
        <begin position="1"/>
        <end position="21"/>
    </location>
</feature>
<keyword evidence="3" id="KW-0479">Metal-binding</keyword>
<protein>
    <submittedName>
        <fullName evidence="10">Steryl-sulfatase-like</fullName>
    </submittedName>
</protein>
<evidence type="ECO:0000259" key="8">
    <source>
        <dbReference type="Pfam" id="PF00884"/>
    </source>
</evidence>
<evidence type="ECO:0000313" key="9">
    <source>
        <dbReference type="Proteomes" id="UP000694844"/>
    </source>
</evidence>
<feature type="transmembrane region" description="Helical" evidence="6">
    <location>
        <begin position="184"/>
        <end position="202"/>
    </location>
</feature>
<evidence type="ECO:0000256" key="3">
    <source>
        <dbReference type="ARBA" id="ARBA00022723"/>
    </source>
</evidence>
<dbReference type="GO" id="GO:0004065">
    <property type="term" value="F:arylsulfatase activity"/>
    <property type="evidence" value="ECO:0007669"/>
    <property type="project" value="TreeGrafter"/>
</dbReference>
<dbReference type="PANTHER" id="PTHR42693">
    <property type="entry name" value="ARYLSULFATASE FAMILY MEMBER"/>
    <property type="match status" value="1"/>
</dbReference>
<accession>A0A8B8DU85</accession>
<dbReference type="PROSITE" id="PS00149">
    <property type="entry name" value="SULFATASE_2"/>
    <property type="match status" value="1"/>
</dbReference>
<feature type="transmembrane region" description="Helical" evidence="6">
    <location>
        <begin position="209"/>
        <end position="231"/>
    </location>
</feature>
<evidence type="ECO:0000256" key="4">
    <source>
        <dbReference type="ARBA" id="ARBA00022801"/>
    </source>
</evidence>
<comment type="similarity">
    <text evidence="2">Belongs to the sulfatase family.</text>
</comment>
<dbReference type="PANTHER" id="PTHR42693:SF49">
    <property type="entry name" value="SULFATASE N-TERMINAL DOMAIN-CONTAINING PROTEIN"/>
    <property type="match status" value="1"/>
</dbReference>
<evidence type="ECO:0000256" key="5">
    <source>
        <dbReference type="ARBA" id="ARBA00022837"/>
    </source>
</evidence>
<dbReference type="Proteomes" id="UP000694844">
    <property type="component" value="Chromosome 4"/>
</dbReference>
<organism evidence="9 10">
    <name type="scientific">Crassostrea virginica</name>
    <name type="common">Eastern oyster</name>
    <dbReference type="NCBI Taxonomy" id="6565"/>
    <lineage>
        <taxon>Eukaryota</taxon>
        <taxon>Metazoa</taxon>
        <taxon>Spiralia</taxon>
        <taxon>Lophotrochozoa</taxon>
        <taxon>Mollusca</taxon>
        <taxon>Bivalvia</taxon>
        <taxon>Autobranchia</taxon>
        <taxon>Pteriomorphia</taxon>
        <taxon>Ostreida</taxon>
        <taxon>Ostreoidea</taxon>
        <taxon>Ostreidae</taxon>
        <taxon>Crassostrea</taxon>
    </lineage>
</organism>
<keyword evidence="6" id="KW-0812">Transmembrane</keyword>
<dbReference type="GO" id="GO:0046872">
    <property type="term" value="F:metal ion binding"/>
    <property type="evidence" value="ECO:0007669"/>
    <property type="project" value="UniProtKB-KW"/>
</dbReference>
<sequence length="577" mass="64506">MDRCRLFFLCAVSLVFTRAGGLSFKPNIVIFLADDLGYGDVGVFGNNTVRTPNIDALASDGIRLTHDLAAASVCTPSRSALLTGRLPIRTGMFPNGRMIVNVFAANGVGLPTSEITLAEVAKTVGYKTALVGKWHLGLNRDYKGDMAFHPKNRGFDFYYGHILTNMKDWSNEGDRVLTSQRPNMYLQMATVFFVGIVTLGFLKKVGLIGVGMLLFLFVLMISPMVYIGFVFNNMAWLNGLLYRDFELVEQPIHLETLSYRYTQESIKFLRERERDNNPFLLMVSWDHVHTALKTLKKFRGISQHGRYGDAIEEMDSGIGDIMTALDQFGFGRNTMVYFTSDNGAHLEEIGMKGQSDGGSNLPFRGGKGHPAVDGGVRVPTVVRFPGVLPRGKVIEEPTQQMDMFTTIVNLIGGKAPTDRVLDGRDLLPLLQFKESKSPHEFIYHYCGPHLQAARYRPPKGNSIWKLVTELPNYKPGENKCYGLACECGNTIKYDPPLLFDMTADPGEKNPVSYKSNKNLQDIVNKIVTAISEHKKSVGTPESRMTFMKILWRPWFQPCCNFPSCSCSDPVYKDFVDS</sequence>
<dbReference type="AlphaFoldDB" id="A0A8B8DU85"/>
<keyword evidence="4" id="KW-0378">Hydrolase</keyword>
<dbReference type="Pfam" id="PF00884">
    <property type="entry name" value="Sulfatase"/>
    <property type="match status" value="1"/>
</dbReference>
<dbReference type="Gene3D" id="1.10.287.550">
    <property type="entry name" value="Helix hairpin bin"/>
    <property type="match status" value="1"/>
</dbReference>
<dbReference type="OrthoDB" id="103349at2759"/>
<evidence type="ECO:0000256" key="1">
    <source>
        <dbReference type="ARBA" id="ARBA00001913"/>
    </source>
</evidence>
<dbReference type="PROSITE" id="PS00523">
    <property type="entry name" value="SULFATASE_1"/>
    <property type="match status" value="1"/>
</dbReference>
<keyword evidence="9" id="KW-1185">Reference proteome</keyword>
<feature type="chain" id="PRO_5034901962" evidence="7">
    <location>
        <begin position="22"/>
        <end position="577"/>
    </location>
</feature>
<keyword evidence="6" id="KW-1133">Transmembrane helix</keyword>
<dbReference type="RefSeq" id="XP_022331455.1">
    <property type="nucleotide sequence ID" value="XM_022475747.1"/>
</dbReference>
<evidence type="ECO:0000256" key="7">
    <source>
        <dbReference type="SAM" id="SignalP"/>
    </source>
</evidence>
<dbReference type="Gene3D" id="3.40.720.10">
    <property type="entry name" value="Alkaline Phosphatase, subunit A"/>
    <property type="match status" value="1"/>
</dbReference>
<dbReference type="InterPro" id="IPR017850">
    <property type="entry name" value="Alkaline_phosphatase_core_sf"/>
</dbReference>
<dbReference type="Pfam" id="PF14707">
    <property type="entry name" value="Sulfatase_C"/>
    <property type="match status" value="1"/>
</dbReference>
<evidence type="ECO:0000256" key="6">
    <source>
        <dbReference type="SAM" id="Phobius"/>
    </source>
</evidence>
<name>A0A8B8DU85_CRAVI</name>
<keyword evidence="7" id="KW-0732">Signal</keyword>